<evidence type="ECO:0000256" key="2">
    <source>
        <dbReference type="ARBA" id="ARBA00004651"/>
    </source>
</evidence>
<dbReference type="InterPro" id="IPR036890">
    <property type="entry name" value="HATPase_C_sf"/>
</dbReference>
<keyword evidence="8" id="KW-0547">Nucleotide-binding</keyword>
<dbReference type="Proteomes" id="UP001589833">
    <property type="component" value="Unassembled WGS sequence"/>
</dbReference>
<accession>A0ABV6NL34</accession>
<comment type="caution">
    <text evidence="19">The sequence shown here is derived from an EMBL/GenBank/DDBJ whole genome shotgun (WGS) entry which is preliminary data.</text>
</comment>
<evidence type="ECO:0000256" key="5">
    <source>
        <dbReference type="ARBA" id="ARBA00022553"/>
    </source>
</evidence>
<dbReference type="CDD" id="cd00082">
    <property type="entry name" value="HisKA"/>
    <property type="match status" value="1"/>
</dbReference>
<evidence type="ECO:0000313" key="20">
    <source>
        <dbReference type="Proteomes" id="UP001589833"/>
    </source>
</evidence>
<dbReference type="CDD" id="cd06225">
    <property type="entry name" value="HAMP"/>
    <property type="match status" value="1"/>
</dbReference>
<comment type="catalytic activity">
    <reaction evidence="1">
        <text>ATP + protein L-histidine = ADP + protein N-phospho-L-histidine.</text>
        <dbReference type="EC" id="2.7.13.3"/>
    </reaction>
</comment>
<dbReference type="PROSITE" id="PS50885">
    <property type="entry name" value="HAMP"/>
    <property type="match status" value="1"/>
</dbReference>
<evidence type="ECO:0000256" key="9">
    <source>
        <dbReference type="ARBA" id="ARBA00022777"/>
    </source>
</evidence>
<dbReference type="PROSITE" id="PS50109">
    <property type="entry name" value="HIS_KIN"/>
    <property type="match status" value="1"/>
</dbReference>
<evidence type="ECO:0000256" key="11">
    <source>
        <dbReference type="ARBA" id="ARBA00022989"/>
    </source>
</evidence>
<evidence type="ECO:0000259" key="16">
    <source>
        <dbReference type="PROSITE" id="PS50112"/>
    </source>
</evidence>
<evidence type="ECO:0000256" key="8">
    <source>
        <dbReference type="ARBA" id="ARBA00022741"/>
    </source>
</evidence>
<dbReference type="Pfam" id="PF08448">
    <property type="entry name" value="PAS_4"/>
    <property type="match status" value="1"/>
</dbReference>
<keyword evidence="10 19" id="KW-0067">ATP-binding</keyword>
<dbReference type="InterPro" id="IPR003594">
    <property type="entry name" value="HATPase_dom"/>
</dbReference>
<dbReference type="Gene3D" id="3.30.450.20">
    <property type="entry name" value="PAS domain"/>
    <property type="match status" value="2"/>
</dbReference>
<feature type="domain" description="Histidine kinase" evidence="15">
    <location>
        <begin position="502"/>
        <end position="706"/>
    </location>
</feature>
<keyword evidence="9" id="KW-0418">Kinase</keyword>
<dbReference type="InterPro" id="IPR035965">
    <property type="entry name" value="PAS-like_dom_sf"/>
</dbReference>
<dbReference type="InterPro" id="IPR033479">
    <property type="entry name" value="dCache_1"/>
</dbReference>
<keyword evidence="20" id="KW-1185">Reference proteome</keyword>
<keyword evidence="6" id="KW-0808">Transferase</keyword>
<keyword evidence="4" id="KW-1003">Cell membrane</keyword>
<reference evidence="19 20" key="1">
    <citation type="submission" date="2024-09" db="EMBL/GenBank/DDBJ databases">
        <authorList>
            <person name="Sun Q."/>
            <person name="Mori K."/>
        </authorList>
    </citation>
    <scope>NUCLEOTIDE SEQUENCE [LARGE SCALE GENOMIC DNA]</scope>
    <source>
        <strain evidence="19 20">NCAIM B.02301</strain>
    </source>
</reference>
<dbReference type="EMBL" id="JBHLTR010000071">
    <property type="protein sequence ID" value="MFC0561494.1"/>
    <property type="molecule type" value="Genomic_DNA"/>
</dbReference>
<keyword evidence="13 14" id="KW-0472">Membrane</keyword>
<dbReference type="PROSITE" id="PS50112">
    <property type="entry name" value="PAS"/>
    <property type="match status" value="1"/>
</dbReference>
<dbReference type="InterPro" id="IPR000700">
    <property type="entry name" value="PAS-assoc_C"/>
</dbReference>
<name>A0ABV6NL34_9BACI</name>
<dbReference type="InterPro" id="IPR036097">
    <property type="entry name" value="HisK_dim/P_sf"/>
</dbReference>
<evidence type="ECO:0000259" key="17">
    <source>
        <dbReference type="PROSITE" id="PS50113"/>
    </source>
</evidence>
<dbReference type="PANTHER" id="PTHR43065:SF34">
    <property type="entry name" value="SPORULATION KINASE A"/>
    <property type="match status" value="1"/>
</dbReference>
<dbReference type="InterPro" id="IPR005467">
    <property type="entry name" value="His_kinase_dom"/>
</dbReference>
<dbReference type="PROSITE" id="PS50113">
    <property type="entry name" value="PAC"/>
    <property type="match status" value="1"/>
</dbReference>
<dbReference type="Pfam" id="PF00672">
    <property type="entry name" value="HAMP"/>
    <property type="match status" value="1"/>
</dbReference>
<proteinExistence type="predicted"/>
<dbReference type="Gene3D" id="3.30.565.10">
    <property type="entry name" value="Histidine kinase-like ATPase, C-terminal domain"/>
    <property type="match status" value="1"/>
</dbReference>
<dbReference type="Pfam" id="PF02743">
    <property type="entry name" value="dCache_1"/>
    <property type="match status" value="1"/>
</dbReference>
<keyword evidence="11 14" id="KW-1133">Transmembrane helix</keyword>
<gene>
    <name evidence="19" type="ORF">ACFFH4_21525</name>
</gene>
<feature type="domain" description="HAMP" evidence="18">
    <location>
        <begin position="296"/>
        <end position="350"/>
    </location>
</feature>
<dbReference type="InterPro" id="IPR003661">
    <property type="entry name" value="HisK_dim/P_dom"/>
</dbReference>
<evidence type="ECO:0000256" key="6">
    <source>
        <dbReference type="ARBA" id="ARBA00022679"/>
    </source>
</evidence>
<dbReference type="InterPro" id="IPR013656">
    <property type="entry name" value="PAS_4"/>
</dbReference>
<dbReference type="NCBIfam" id="TIGR00229">
    <property type="entry name" value="sensory_box"/>
    <property type="match status" value="1"/>
</dbReference>
<organism evidence="19 20">
    <name type="scientific">Halalkalibacter alkalisediminis</name>
    <dbReference type="NCBI Taxonomy" id="935616"/>
    <lineage>
        <taxon>Bacteria</taxon>
        <taxon>Bacillati</taxon>
        <taxon>Bacillota</taxon>
        <taxon>Bacilli</taxon>
        <taxon>Bacillales</taxon>
        <taxon>Bacillaceae</taxon>
        <taxon>Halalkalibacter</taxon>
    </lineage>
</organism>
<keyword evidence="7 14" id="KW-0812">Transmembrane</keyword>
<dbReference type="CDD" id="cd12912">
    <property type="entry name" value="PDC2_MCP_like"/>
    <property type="match status" value="1"/>
</dbReference>
<evidence type="ECO:0000256" key="13">
    <source>
        <dbReference type="ARBA" id="ARBA00023136"/>
    </source>
</evidence>
<dbReference type="SUPFAM" id="SSF55785">
    <property type="entry name" value="PYP-like sensor domain (PAS domain)"/>
    <property type="match status" value="1"/>
</dbReference>
<dbReference type="SUPFAM" id="SSF47384">
    <property type="entry name" value="Homodimeric domain of signal transducing histidine kinase"/>
    <property type="match status" value="1"/>
</dbReference>
<feature type="domain" description="PAC" evidence="17">
    <location>
        <begin position="436"/>
        <end position="489"/>
    </location>
</feature>
<evidence type="ECO:0000259" key="15">
    <source>
        <dbReference type="PROSITE" id="PS50109"/>
    </source>
</evidence>
<dbReference type="InterPro" id="IPR003660">
    <property type="entry name" value="HAMP_dom"/>
</dbReference>
<dbReference type="GO" id="GO:0005524">
    <property type="term" value="F:ATP binding"/>
    <property type="evidence" value="ECO:0007669"/>
    <property type="project" value="UniProtKB-KW"/>
</dbReference>
<feature type="domain" description="PAS" evidence="16">
    <location>
        <begin position="362"/>
        <end position="441"/>
    </location>
</feature>
<evidence type="ECO:0000256" key="14">
    <source>
        <dbReference type="SAM" id="Phobius"/>
    </source>
</evidence>
<dbReference type="InterPro" id="IPR029151">
    <property type="entry name" value="Sensor-like_sf"/>
</dbReference>
<evidence type="ECO:0000256" key="10">
    <source>
        <dbReference type="ARBA" id="ARBA00022840"/>
    </source>
</evidence>
<dbReference type="Gene3D" id="6.10.340.10">
    <property type="match status" value="1"/>
</dbReference>
<dbReference type="SUPFAM" id="SSF158472">
    <property type="entry name" value="HAMP domain-like"/>
    <property type="match status" value="1"/>
</dbReference>
<dbReference type="SUPFAM" id="SSF55874">
    <property type="entry name" value="ATPase domain of HSP90 chaperone/DNA topoisomerase II/histidine kinase"/>
    <property type="match status" value="1"/>
</dbReference>
<evidence type="ECO:0000256" key="12">
    <source>
        <dbReference type="ARBA" id="ARBA00023012"/>
    </source>
</evidence>
<dbReference type="Gene3D" id="1.10.287.130">
    <property type="match status" value="1"/>
</dbReference>
<dbReference type="CDD" id="cd00130">
    <property type="entry name" value="PAS"/>
    <property type="match status" value="1"/>
</dbReference>
<evidence type="ECO:0000313" key="19">
    <source>
        <dbReference type="EMBL" id="MFC0561494.1"/>
    </source>
</evidence>
<evidence type="ECO:0000256" key="1">
    <source>
        <dbReference type="ARBA" id="ARBA00000085"/>
    </source>
</evidence>
<dbReference type="PRINTS" id="PR00344">
    <property type="entry name" value="BCTRLSENSOR"/>
</dbReference>
<dbReference type="PANTHER" id="PTHR43065">
    <property type="entry name" value="SENSOR HISTIDINE KINASE"/>
    <property type="match status" value="1"/>
</dbReference>
<evidence type="ECO:0000256" key="4">
    <source>
        <dbReference type="ARBA" id="ARBA00022475"/>
    </source>
</evidence>
<dbReference type="CDD" id="cd12914">
    <property type="entry name" value="PDC1_DGC_like"/>
    <property type="match status" value="1"/>
</dbReference>
<evidence type="ECO:0000256" key="7">
    <source>
        <dbReference type="ARBA" id="ARBA00022692"/>
    </source>
</evidence>
<dbReference type="Pfam" id="PF02518">
    <property type="entry name" value="HATPase_c"/>
    <property type="match status" value="1"/>
</dbReference>
<dbReference type="SMART" id="SM00388">
    <property type="entry name" value="HisKA"/>
    <property type="match status" value="1"/>
</dbReference>
<dbReference type="SMART" id="SM00387">
    <property type="entry name" value="HATPase_c"/>
    <property type="match status" value="1"/>
</dbReference>
<dbReference type="InterPro" id="IPR000014">
    <property type="entry name" value="PAS"/>
</dbReference>
<protein>
    <recommendedName>
        <fullName evidence="3">histidine kinase</fullName>
        <ecNumber evidence="3">2.7.13.3</ecNumber>
    </recommendedName>
</protein>
<evidence type="ECO:0000256" key="3">
    <source>
        <dbReference type="ARBA" id="ARBA00012438"/>
    </source>
</evidence>
<comment type="subcellular location">
    <subcellularLocation>
        <location evidence="2">Cell membrane</location>
        <topology evidence="2">Multi-pass membrane protein</topology>
    </subcellularLocation>
</comment>
<dbReference type="InterPro" id="IPR004358">
    <property type="entry name" value="Sig_transdc_His_kin-like_C"/>
</dbReference>
<dbReference type="Pfam" id="PF00512">
    <property type="entry name" value="HisKA"/>
    <property type="match status" value="1"/>
</dbReference>
<dbReference type="SMART" id="SM00304">
    <property type="entry name" value="HAMP"/>
    <property type="match status" value="1"/>
</dbReference>
<dbReference type="EC" id="2.7.13.3" evidence="3"/>
<keyword evidence="5" id="KW-0597">Phosphoprotein</keyword>
<dbReference type="SUPFAM" id="SSF103190">
    <property type="entry name" value="Sensory domain-like"/>
    <property type="match status" value="1"/>
</dbReference>
<keyword evidence="12" id="KW-0902">Two-component regulatory system</keyword>
<sequence length="707" mass="81169">MFWKIFVINLLIMLALLGVIFFMSQTALPEIAKNKSKDITDETVLRLQGQINTITVDLQKLGRYIQTKSVEDDTWQIHNQLEEIVEYSSFVDSATIVETDGQITGYFPENLKEVLKDQNFLDREYVQKAMETRDIYISNVVSAVTGRFVVVVAIPLLSEQGEILNIVNLIIRIEENPVFKSIMHNIQLGDGYAYIVDKHGRLISHPLSDRIGEDVTSNLVVQKVLNKQSGYEEVTNTKNIPMLASYQYIPILDWGVVAQVPVSYTQIYFERFQDTLVYLLFILFLFLSIATALYTRQIIKPIKELEIAVGQVAQGHFSKRMSINQINNTEIGKLLKRFNEMAEYIEVANANIEMKERLLIKQKEFLREIIDSSPNFIYAKNSEGQYMLANHSYAAFYGTTVKEMLLKTEADFNPNIEQVENHLQEDRLTIEKLEDTYIEEEVLMGKNESVKWVQTTKIPLISTESDDVHVLCIANDITDRKVVEEVIRKSDKLSAVGELAAGIAHEIRNPLTSIQGFLQFIKPNYEEEKYFDIMLSEIERIKLIVGEMLILSKPQAEKRDMKDVREICQRIIDLFVSEANLNDVQIMTEFDAEIPEIWCEENQLKQVFVNILKNAIESMENGGQILVQIMKKDDSHIMIRFVDEGMGIDKERMKRLGEPFYSTKEKGTGLGLMVSYRIIEHHNGKLEISSDKNQGTTVDVILPVQNK</sequence>
<evidence type="ECO:0000259" key="18">
    <source>
        <dbReference type="PROSITE" id="PS50885"/>
    </source>
</evidence>
<feature type="transmembrane region" description="Helical" evidence="14">
    <location>
        <begin position="276"/>
        <end position="295"/>
    </location>
</feature>